<organism evidence="1 2">
    <name type="scientific">Cichorium intybus</name>
    <name type="common">Chicory</name>
    <dbReference type="NCBI Taxonomy" id="13427"/>
    <lineage>
        <taxon>Eukaryota</taxon>
        <taxon>Viridiplantae</taxon>
        <taxon>Streptophyta</taxon>
        <taxon>Embryophyta</taxon>
        <taxon>Tracheophyta</taxon>
        <taxon>Spermatophyta</taxon>
        <taxon>Magnoliopsida</taxon>
        <taxon>eudicotyledons</taxon>
        <taxon>Gunneridae</taxon>
        <taxon>Pentapetalae</taxon>
        <taxon>asterids</taxon>
        <taxon>campanulids</taxon>
        <taxon>Asterales</taxon>
        <taxon>Asteraceae</taxon>
        <taxon>Cichorioideae</taxon>
        <taxon>Cichorieae</taxon>
        <taxon>Cichoriinae</taxon>
        <taxon>Cichorium</taxon>
    </lineage>
</organism>
<reference evidence="2" key="1">
    <citation type="journal article" date="2022" name="Mol. Ecol. Resour.">
        <title>The genomes of chicory, endive, great burdock and yacon provide insights into Asteraceae palaeo-polyploidization history and plant inulin production.</title>
        <authorList>
            <person name="Fan W."/>
            <person name="Wang S."/>
            <person name="Wang H."/>
            <person name="Wang A."/>
            <person name="Jiang F."/>
            <person name="Liu H."/>
            <person name="Zhao H."/>
            <person name="Xu D."/>
            <person name="Zhang Y."/>
        </authorList>
    </citation>
    <scope>NUCLEOTIDE SEQUENCE [LARGE SCALE GENOMIC DNA]</scope>
    <source>
        <strain evidence="2">cv. Punajuju</strain>
    </source>
</reference>
<comment type="caution">
    <text evidence="1">The sequence shown here is derived from an EMBL/GenBank/DDBJ whole genome shotgun (WGS) entry which is preliminary data.</text>
</comment>
<keyword evidence="2" id="KW-1185">Reference proteome</keyword>
<evidence type="ECO:0000313" key="2">
    <source>
        <dbReference type="Proteomes" id="UP001055811"/>
    </source>
</evidence>
<gene>
    <name evidence="1" type="ORF">L2E82_42540</name>
</gene>
<dbReference type="Proteomes" id="UP001055811">
    <property type="component" value="Linkage Group LG08"/>
</dbReference>
<proteinExistence type="predicted"/>
<reference evidence="1 2" key="2">
    <citation type="journal article" date="2022" name="Mol. Ecol. Resour.">
        <title>The genomes of chicory, endive, great burdock and yacon provide insights into Asteraceae paleo-polyploidization history and plant inulin production.</title>
        <authorList>
            <person name="Fan W."/>
            <person name="Wang S."/>
            <person name="Wang H."/>
            <person name="Wang A."/>
            <person name="Jiang F."/>
            <person name="Liu H."/>
            <person name="Zhao H."/>
            <person name="Xu D."/>
            <person name="Zhang Y."/>
        </authorList>
    </citation>
    <scope>NUCLEOTIDE SEQUENCE [LARGE SCALE GENOMIC DNA]</scope>
    <source>
        <strain evidence="2">cv. Punajuju</strain>
        <tissue evidence="1">Leaves</tissue>
    </source>
</reference>
<protein>
    <submittedName>
        <fullName evidence="1">Uncharacterized protein</fullName>
    </submittedName>
</protein>
<accession>A0ACB8ZMM3</accession>
<evidence type="ECO:0000313" key="1">
    <source>
        <dbReference type="EMBL" id="KAI3698746.1"/>
    </source>
</evidence>
<name>A0ACB8ZMM3_CICIN</name>
<sequence>MLEYFPPDLYLEILKWLPLNSILQCRTVCKLWNSLVTSNDFISAHHSATKSIIENGNPTLLIKYFDRRRKLEQFIIGKDDETFGLQFSNIKFQYASANAYFRTVGYCDGVVCLSDDCFGFVFKVILWNPSIRKSIQVKVPTYENTGTQSTILGFGVCPRTHDPKLVRIEYLDDSSMPHNLQDSPSVVVFSLTSGGWRQPLGGNGNHPRNMIRITWSQVCFNGVIHWIACEEQLKARSTRCLIMSFDLVREVLDEMPLPDVLAHHPVSNLSINTRKGYLAMLEYDMKKKKESCGVWIMKEYGVTGSWEKLYIIHLPGMLRNTVGFRRNGEMVVVLKNHELVTVECTGNIKSLDIYGSIPSFFLGSYMESLIMISQVDNGDDGDVCGCMEGHAGVECYNCVFW</sequence>
<dbReference type="EMBL" id="CM042016">
    <property type="protein sequence ID" value="KAI3698746.1"/>
    <property type="molecule type" value="Genomic_DNA"/>
</dbReference>